<evidence type="ECO:0000313" key="2">
    <source>
        <dbReference type="Proteomes" id="UP000789759"/>
    </source>
</evidence>
<dbReference type="AlphaFoldDB" id="A0A9N9PCR9"/>
<organism evidence="1 2">
    <name type="scientific">Cetraspora pellucida</name>
    <dbReference type="NCBI Taxonomy" id="1433469"/>
    <lineage>
        <taxon>Eukaryota</taxon>
        <taxon>Fungi</taxon>
        <taxon>Fungi incertae sedis</taxon>
        <taxon>Mucoromycota</taxon>
        <taxon>Glomeromycotina</taxon>
        <taxon>Glomeromycetes</taxon>
        <taxon>Diversisporales</taxon>
        <taxon>Gigasporaceae</taxon>
        <taxon>Cetraspora</taxon>
    </lineage>
</organism>
<evidence type="ECO:0000313" key="1">
    <source>
        <dbReference type="EMBL" id="CAG8830308.1"/>
    </source>
</evidence>
<protein>
    <submittedName>
        <fullName evidence="1">224_t:CDS:1</fullName>
    </submittedName>
</protein>
<keyword evidence="2" id="KW-1185">Reference proteome</keyword>
<proteinExistence type="predicted"/>
<feature type="non-terminal residue" evidence="1">
    <location>
        <position position="1"/>
    </location>
</feature>
<accession>A0A9N9PCR9</accession>
<feature type="non-terminal residue" evidence="1">
    <location>
        <position position="76"/>
    </location>
</feature>
<dbReference type="EMBL" id="CAJVQA010063787">
    <property type="protein sequence ID" value="CAG8830308.1"/>
    <property type="molecule type" value="Genomic_DNA"/>
</dbReference>
<gene>
    <name evidence="1" type="ORF">CPELLU_LOCUS20592</name>
</gene>
<dbReference type="Proteomes" id="UP000789759">
    <property type="component" value="Unassembled WGS sequence"/>
</dbReference>
<sequence>GLFFRLIFHFPHDAIKAFKDDISSFYKSECKKAFIISNYGSIFFLIDSSRLWKNDEILVKEHGLEPYSSTNRTTLF</sequence>
<reference evidence="1" key="1">
    <citation type="submission" date="2021-06" db="EMBL/GenBank/DDBJ databases">
        <authorList>
            <person name="Kallberg Y."/>
            <person name="Tangrot J."/>
            <person name="Rosling A."/>
        </authorList>
    </citation>
    <scope>NUCLEOTIDE SEQUENCE</scope>
    <source>
        <strain evidence="1">FL966</strain>
    </source>
</reference>
<name>A0A9N9PCR9_9GLOM</name>
<comment type="caution">
    <text evidence="1">The sequence shown here is derived from an EMBL/GenBank/DDBJ whole genome shotgun (WGS) entry which is preliminary data.</text>
</comment>